<reference evidence="1 2" key="1">
    <citation type="submission" date="2019-07" db="EMBL/GenBank/DDBJ databases">
        <title>Active sludge and wastewater microbial communities from Klosterneuburg, Austria.</title>
        <authorList>
            <person name="Wagner M."/>
        </authorList>
    </citation>
    <scope>NUCLEOTIDE SEQUENCE [LARGE SCALE GENOMIC DNA]</scope>
    <source>
        <strain evidence="1 2">Nm2</strain>
    </source>
</reference>
<name>A0A5D3Y985_9PROT</name>
<accession>A0A5D3Y985</accession>
<evidence type="ECO:0000313" key="2">
    <source>
        <dbReference type="Proteomes" id="UP000324176"/>
    </source>
</evidence>
<proteinExistence type="predicted"/>
<dbReference type="Proteomes" id="UP000324176">
    <property type="component" value="Unassembled WGS sequence"/>
</dbReference>
<sequence>MQTATAINIDELVKKAYPSNQVAHSGVTSTEKSFPPLEEITRPTVTTEEAAYYLNRKPQTMRIWAMNENGLITPLRINGRLAWPVKEIKRVMGV</sequence>
<organism evidence="1 2">
    <name type="scientific">Nitrosomonas communis</name>
    <dbReference type="NCBI Taxonomy" id="44574"/>
    <lineage>
        <taxon>Bacteria</taxon>
        <taxon>Pseudomonadati</taxon>
        <taxon>Pseudomonadota</taxon>
        <taxon>Betaproteobacteria</taxon>
        <taxon>Nitrosomonadales</taxon>
        <taxon>Nitrosomonadaceae</taxon>
        <taxon>Nitrosomonas</taxon>
    </lineage>
</organism>
<protein>
    <recommendedName>
        <fullName evidence="3">Helix-turn-helix domain-containing protein</fullName>
    </recommendedName>
</protein>
<evidence type="ECO:0000313" key="1">
    <source>
        <dbReference type="EMBL" id="TYP80671.1"/>
    </source>
</evidence>
<evidence type="ECO:0008006" key="3">
    <source>
        <dbReference type="Google" id="ProtNLM"/>
    </source>
</evidence>
<dbReference type="AlphaFoldDB" id="A0A5D3Y985"/>
<comment type="caution">
    <text evidence="1">The sequence shown here is derived from an EMBL/GenBank/DDBJ whole genome shotgun (WGS) entry which is preliminary data.</text>
</comment>
<dbReference type="EMBL" id="VNHT01000055">
    <property type="protein sequence ID" value="TYP80671.1"/>
    <property type="molecule type" value="Genomic_DNA"/>
</dbReference>
<dbReference type="RefSeq" id="WP_235264361.1">
    <property type="nucleotide sequence ID" value="NZ_CP011451.1"/>
</dbReference>
<gene>
    <name evidence="1" type="ORF">BCL69_105517</name>
</gene>